<dbReference type="Proteomes" id="UP001642409">
    <property type="component" value="Unassembled WGS sequence"/>
</dbReference>
<evidence type="ECO:0000313" key="4">
    <source>
        <dbReference type="Proteomes" id="UP001642409"/>
    </source>
</evidence>
<keyword evidence="4" id="KW-1185">Reference proteome</keyword>
<reference evidence="3 4" key="2">
    <citation type="submission" date="2024-07" db="EMBL/GenBank/DDBJ databases">
        <authorList>
            <person name="Akdeniz Z."/>
        </authorList>
    </citation>
    <scope>NUCLEOTIDE SEQUENCE [LARGE SCALE GENOMIC DNA]</scope>
</reference>
<evidence type="ECO:0000256" key="1">
    <source>
        <dbReference type="SAM" id="MobiDB-lite"/>
    </source>
</evidence>
<proteinExistence type="predicted"/>
<feature type="region of interest" description="Disordered" evidence="1">
    <location>
        <begin position="46"/>
        <end position="76"/>
    </location>
</feature>
<evidence type="ECO:0000313" key="3">
    <source>
        <dbReference type="EMBL" id="CAL6106753.1"/>
    </source>
</evidence>
<name>A0AA86RLD7_9EUKA</name>
<gene>
    <name evidence="2" type="ORF">HINF_LOCUS61657</name>
    <name evidence="3" type="ORF">HINF_LOCUS73916</name>
</gene>
<reference evidence="2" key="1">
    <citation type="submission" date="2023-06" db="EMBL/GenBank/DDBJ databases">
        <authorList>
            <person name="Kurt Z."/>
        </authorList>
    </citation>
    <scope>NUCLEOTIDE SEQUENCE</scope>
</reference>
<protein>
    <submittedName>
        <fullName evidence="3">Hypothetical_protein</fullName>
    </submittedName>
</protein>
<comment type="caution">
    <text evidence="2">The sequence shown here is derived from an EMBL/GenBank/DDBJ whole genome shotgun (WGS) entry which is preliminary data.</text>
</comment>
<feature type="compositionally biased region" description="Low complexity" evidence="1">
    <location>
        <begin position="48"/>
        <end position="76"/>
    </location>
</feature>
<evidence type="ECO:0000313" key="2">
    <source>
        <dbReference type="EMBL" id="CAI9974012.1"/>
    </source>
</evidence>
<dbReference type="EMBL" id="CAXDID020000616">
    <property type="protein sequence ID" value="CAL6106753.1"/>
    <property type="molecule type" value="Genomic_DNA"/>
</dbReference>
<accession>A0AA86RLD7</accession>
<dbReference type="EMBL" id="CATOUU010001130">
    <property type="protein sequence ID" value="CAI9974012.1"/>
    <property type="molecule type" value="Genomic_DNA"/>
</dbReference>
<organism evidence="2">
    <name type="scientific">Hexamita inflata</name>
    <dbReference type="NCBI Taxonomy" id="28002"/>
    <lineage>
        <taxon>Eukaryota</taxon>
        <taxon>Metamonada</taxon>
        <taxon>Diplomonadida</taxon>
        <taxon>Hexamitidae</taxon>
        <taxon>Hexamitinae</taxon>
        <taxon>Hexamita</taxon>
    </lineage>
</organism>
<sequence>MSCKKNSNSATYVTSAAISRLMKRRTPRISQTVSINTHKLYLSTAQDNQSNQPTNQNTNQQPNSQQQGQQSKQNKQSTIRFITAGKRQDQNDENPGGNMLQKLLDDFEKNTLRRVELTKKCNDEKYWIERKGKYFCKLYKENKNTNPLLWNDQARRSTLELKRHC</sequence>
<dbReference type="AlphaFoldDB" id="A0AA86RLD7"/>